<reference evidence="2" key="1">
    <citation type="submission" date="2025-08" db="UniProtKB">
        <authorList>
            <consortium name="RefSeq"/>
        </authorList>
    </citation>
    <scope>IDENTIFICATION</scope>
    <source>
        <tissue evidence="2">Muscle</tissue>
    </source>
</reference>
<dbReference type="GeneID" id="106468550"/>
<feature type="non-terminal residue" evidence="2">
    <location>
        <position position="106"/>
    </location>
</feature>
<keyword evidence="1" id="KW-1185">Reference proteome</keyword>
<protein>
    <submittedName>
        <fullName evidence="2">Uncharacterized protein LOC106468550</fullName>
    </submittedName>
</protein>
<name>A0ABM1T9N2_LIMPO</name>
<evidence type="ECO:0000313" key="2">
    <source>
        <dbReference type="RefSeq" id="XP_022252588.1"/>
    </source>
</evidence>
<dbReference type="Proteomes" id="UP000694941">
    <property type="component" value="Unplaced"/>
</dbReference>
<proteinExistence type="predicted"/>
<organism evidence="1 2">
    <name type="scientific">Limulus polyphemus</name>
    <name type="common">Atlantic horseshoe crab</name>
    <dbReference type="NCBI Taxonomy" id="6850"/>
    <lineage>
        <taxon>Eukaryota</taxon>
        <taxon>Metazoa</taxon>
        <taxon>Ecdysozoa</taxon>
        <taxon>Arthropoda</taxon>
        <taxon>Chelicerata</taxon>
        <taxon>Merostomata</taxon>
        <taxon>Xiphosura</taxon>
        <taxon>Limulidae</taxon>
        <taxon>Limulus</taxon>
    </lineage>
</organism>
<accession>A0ABM1T9N2</accession>
<dbReference type="RefSeq" id="XP_022252588.1">
    <property type="nucleotide sequence ID" value="XM_022396880.1"/>
</dbReference>
<sequence>MCRCRGLSGEDTCSQHVLGLTAWRKAKVQDIDTCSDHCPYTCNNVLIHQQLSSEKEYIVKSSIRHVGTITDICNDDLDLPEVQLQSLVKDDMPKYALRADIVTEFS</sequence>
<evidence type="ECO:0000313" key="1">
    <source>
        <dbReference type="Proteomes" id="UP000694941"/>
    </source>
</evidence>
<gene>
    <name evidence="2" type="primary">LOC106468550</name>
</gene>